<name>A0A165MV51_9APHY</name>
<dbReference type="AlphaFoldDB" id="A0A165MV51"/>
<sequence>MPQPRHLHLVIYGHSTLSLGRMYRGWAKLSASVKGINRKSGRITSARASPPTAYFSVEGTLDTPRVTLQSQVMIGRQAAEHNKTAESTLESEPLKGKLHAGYGTDECEHMHLHLEGDIQSCRELYASLDGIAIISLHEQLGAYVSGKAGCRNGVVRRTCYTESRQQISNCARDHGDSSGSRKHGMTTRSVAKCAHWMEGRPAKQAFSVVKMQACDTRLGQTGS</sequence>
<protein>
    <submittedName>
        <fullName evidence="1">Uncharacterized protein</fullName>
    </submittedName>
</protein>
<proteinExistence type="predicted"/>
<organism evidence="1 2">
    <name type="scientific">Daedalea quercina L-15889</name>
    <dbReference type="NCBI Taxonomy" id="1314783"/>
    <lineage>
        <taxon>Eukaryota</taxon>
        <taxon>Fungi</taxon>
        <taxon>Dikarya</taxon>
        <taxon>Basidiomycota</taxon>
        <taxon>Agaricomycotina</taxon>
        <taxon>Agaricomycetes</taxon>
        <taxon>Polyporales</taxon>
        <taxon>Fomitopsis</taxon>
    </lineage>
</organism>
<dbReference type="Proteomes" id="UP000076727">
    <property type="component" value="Unassembled WGS sequence"/>
</dbReference>
<accession>A0A165MV51</accession>
<evidence type="ECO:0000313" key="2">
    <source>
        <dbReference type="Proteomes" id="UP000076727"/>
    </source>
</evidence>
<gene>
    <name evidence="1" type="ORF">DAEQUDRAFT_476578</name>
</gene>
<dbReference type="EMBL" id="KV429093">
    <property type="protein sequence ID" value="KZT66168.1"/>
    <property type="molecule type" value="Genomic_DNA"/>
</dbReference>
<keyword evidence="2" id="KW-1185">Reference proteome</keyword>
<reference evidence="1 2" key="1">
    <citation type="journal article" date="2016" name="Mol. Biol. Evol.">
        <title>Comparative Genomics of Early-Diverging Mushroom-Forming Fungi Provides Insights into the Origins of Lignocellulose Decay Capabilities.</title>
        <authorList>
            <person name="Nagy L.G."/>
            <person name="Riley R."/>
            <person name="Tritt A."/>
            <person name="Adam C."/>
            <person name="Daum C."/>
            <person name="Floudas D."/>
            <person name="Sun H."/>
            <person name="Yadav J.S."/>
            <person name="Pangilinan J."/>
            <person name="Larsson K.H."/>
            <person name="Matsuura K."/>
            <person name="Barry K."/>
            <person name="Labutti K."/>
            <person name="Kuo R."/>
            <person name="Ohm R.A."/>
            <person name="Bhattacharya S.S."/>
            <person name="Shirouzu T."/>
            <person name="Yoshinaga Y."/>
            <person name="Martin F.M."/>
            <person name="Grigoriev I.V."/>
            <person name="Hibbett D.S."/>
        </authorList>
    </citation>
    <scope>NUCLEOTIDE SEQUENCE [LARGE SCALE GENOMIC DNA]</scope>
    <source>
        <strain evidence="1 2">L-15889</strain>
    </source>
</reference>
<evidence type="ECO:0000313" key="1">
    <source>
        <dbReference type="EMBL" id="KZT66168.1"/>
    </source>
</evidence>